<sequence length="178" mass="19912">MKKILVSLGIVALVAALGISVVFAYGSYKDLELKKEEAKLEHQKSKDKPKKQQNESQQIDNKEQTPIENTTSQQVEAPQQVDNTAEAKGNTEENINLDNDYNGDGAISKDEMTPEQERLFKEGKFQPTKAEYGQSEESSNDNEQAVDKDWDEQAAYEAQKKIYEKAARGEIAEPGATR</sequence>
<dbReference type="InterPro" id="IPR018247">
    <property type="entry name" value="EF_Hand_1_Ca_BS"/>
</dbReference>
<keyword evidence="3" id="KW-1185">Reference proteome</keyword>
<feature type="compositionally biased region" description="Basic and acidic residues" evidence="1">
    <location>
        <begin position="38"/>
        <end position="53"/>
    </location>
</feature>
<dbReference type="RefSeq" id="WP_341610937.1">
    <property type="nucleotide sequence ID" value="NZ_JBBWSC010000001.1"/>
</dbReference>
<accession>A0ABU9EW80</accession>
<feature type="compositionally biased region" description="Polar residues" evidence="1">
    <location>
        <begin position="66"/>
        <end position="83"/>
    </location>
</feature>
<proteinExistence type="predicted"/>
<name>A0ABU9EW80_9STAP</name>
<protein>
    <submittedName>
        <fullName evidence="2">Uncharacterized protein</fullName>
    </submittedName>
</protein>
<dbReference type="Proteomes" id="UP001380601">
    <property type="component" value="Unassembled WGS sequence"/>
</dbReference>
<reference evidence="2 3" key="1">
    <citation type="submission" date="2024-04" db="EMBL/GenBank/DDBJ databases">
        <title>Staphylococcus debuckii a clinical isolate.</title>
        <authorList>
            <person name="Magnan C."/>
            <person name="Plumet L."/>
            <person name="Morsli M."/>
            <person name="Molle V."/>
            <person name="Lavigne J.-P."/>
        </authorList>
    </citation>
    <scope>NUCLEOTIDE SEQUENCE [LARGE SCALE GENOMIC DNA]</scope>
    <source>
        <strain evidence="2 3">NSD001</strain>
    </source>
</reference>
<organism evidence="2 3">
    <name type="scientific">Staphylococcus debuckii</name>
    <dbReference type="NCBI Taxonomy" id="2044912"/>
    <lineage>
        <taxon>Bacteria</taxon>
        <taxon>Bacillati</taxon>
        <taxon>Bacillota</taxon>
        <taxon>Bacilli</taxon>
        <taxon>Bacillales</taxon>
        <taxon>Staphylococcaceae</taxon>
        <taxon>Staphylococcus</taxon>
    </lineage>
</organism>
<dbReference type="EMBL" id="JBBWSC010000001">
    <property type="protein sequence ID" value="MEL0537237.1"/>
    <property type="molecule type" value="Genomic_DNA"/>
</dbReference>
<gene>
    <name evidence="2" type="ORF">AADA34_00680</name>
</gene>
<evidence type="ECO:0000256" key="1">
    <source>
        <dbReference type="SAM" id="MobiDB-lite"/>
    </source>
</evidence>
<evidence type="ECO:0000313" key="2">
    <source>
        <dbReference type="EMBL" id="MEL0537237.1"/>
    </source>
</evidence>
<comment type="caution">
    <text evidence="2">The sequence shown here is derived from an EMBL/GenBank/DDBJ whole genome shotgun (WGS) entry which is preliminary data.</text>
</comment>
<feature type="region of interest" description="Disordered" evidence="1">
    <location>
        <begin position="38"/>
        <end position="153"/>
    </location>
</feature>
<dbReference type="PROSITE" id="PS00018">
    <property type="entry name" value="EF_HAND_1"/>
    <property type="match status" value="1"/>
</dbReference>
<evidence type="ECO:0000313" key="3">
    <source>
        <dbReference type="Proteomes" id="UP001380601"/>
    </source>
</evidence>
<feature type="compositionally biased region" description="Basic and acidic residues" evidence="1">
    <location>
        <begin position="107"/>
        <end position="124"/>
    </location>
</feature>